<protein>
    <submittedName>
        <fullName evidence="1">Uncharacterized protein</fullName>
    </submittedName>
</protein>
<dbReference type="Proteomes" id="UP001140949">
    <property type="component" value="Unassembled WGS sequence"/>
</dbReference>
<reference evidence="1" key="1">
    <citation type="journal article" date="2023" name="GigaByte">
        <title>Genome assembly of the bearded iris, Iris pallida Lam.</title>
        <authorList>
            <person name="Bruccoleri R.E."/>
            <person name="Oakeley E.J."/>
            <person name="Faust A.M.E."/>
            <person name="Altorfer M."/>
            <person name="Dessus-Babus S."/>
            <person name="Burckhardt D."/>
            <person name="Oertli M."/>
            <person name="Naumann U."/>
            <person name="Petersen F."/>
            <person name="Wong J."/>
        </authorList>
    </citation>
    <scope>NUCLEOTIDE SEQUENCE</scope>
    <source>
        <strain evidence="1">GSM-AAB239-AS_SAM_17_03QT</strain>
    </source>
</reference>
<dbReference type="AlphaFoldDB" id="A0AAX6FDX4"/>
<name>A0AAX6FDX4_IRIPA</name>
<sequence>MSENSASSNIQLNNYYRSEHDNQREHTWSAAIEEANALAHLPKEINSCTRIYDTLQRRDIKRGVSRGRAKLKFSFRSLSHKDDFSSSSFLKDGNEVSYVNKADDLAFHNKLEDRTKEISIVEFQEESGELPPDAVSHEKVRAGSSMAKLLEDLQEENGLSARPSNLMLQDAKPKERKMQSVGKRGLSHLGYRILDNEDPPEFKGDGLSSEDEDIGHNQLCIVSQRDEGRTMADLFQEAFSRSEAEGFQFPTGKQSGLGYHGRLQQILQVEKDRHLELLKYSKPGYSPSNDLGSMDVQILSRFLEAKLTVCQCSYRENTNISQYGKSAQKSEHDGGTVKRTVIFSSKICNNVELEVGNLIRILPPWKDVLVNQDEKIILCTYFCQIKDRGMEASVVCAAEL</sequence>
<comment type="caution">
    <text evidence="1">The sequence shown here is derived from an EMBL/GenBank/DDBJ whole genome shotgun (WGS) entry which is preliminary data.</text>
</comment>
<dbReference type="EMBL" id="JANAVB010029818">
    <property type="protein sequence ID" value="KAJ6814211.1"/>
    <property type="molecule type" value="Genomic_DNA"/>
</dbReference>
<reference evidence="1" key="2">
    <citation type="submission" date="2023-04" db="EMBL/GenBank/DDBJ databases">
        <authorList>
            <person name="Bruccoleri R.E."/>
            <person name="Oakeley E.J."/>
            <person name="Faust A.-M."/>
            <person name="Dessus-Babus S."/>
            <person name="Altorfer M."/>
            <person name="Burckhardt D."/>
            <person name="Oertli M."/>
            <person name="Naumann U."/>
            <person name="Petersen F."/>
            <person name="Wong J."/>
        </authorList>
    </citation>
    <scope>NUCLEOTIDE SEQUENCE</scope>
    <source>
        <strain evidence="1">GSM-AAB239-AS_SAM_17_03QT</strain>
        <tissue evidence="1">Leaf</tissue>
    </source>
</reference>
<dbReference type="PANTHER" id="PTHR35686:SF1">
    <property type="entry name" value="KINETOCHORE PROTEIN"/>
    <property type="match status" value="1"/>
</dbReference>
<evidence type="ECO:0000313" key="1">
    <source>
        <dbReference type="EMBL" id="KAJ6814211.1"/>
    </source>
</evidence>
<accession>A0AAX6FDX4</accession>
<organism evidence="1 2">
    <name type="scientific">Iris pallida</name>
    <name type="common">Sweet iris</name>
    <dbReference type="NCBI Taxonomy" id="29817"/>
    <lineage>
        <taxon>Eukaryota</taxon>
        <taxon>Viridiplantae</taxon>
        <taxon>Streptophyta</taxon>
        <taxon>Embryophyta</taxon>
        <taxon>Tracheophyta</taxon>
        <taxon>Spermatophyta</taxon>
        <taxon>Magnoliopsida</taxon>
        <taxon>Liliopsida</taxon>
        <taxon>Asparagales</taxon>
        <taxon>Iridaceae</taxon>
        <taxon>Iridoideae</taxon>
        <taxon>Irideae</taxon>
        <taxon>Iris</taxon>
    </lineage>
</organism>
<gene>
    <name evidence="1" type="ORF">M6B38_140440</name>
</gene>
<dbReference type="PANTHER" id="PTHR35686">
    <property type="entry name" value="KINETOCHORE PROTEIN"/>
    <property type="match status" value="1"/>
</dbReference>
<keyword evidence="2" id="KW-1185">Reference proteome</keyword>
<proteinExistence type="predicted"/>
<evidence type="ECO:0000313" key="2">
    <source>
        <dbReference type="Proteomes" id="UP001140949"/>
    </source>
</evidence>